<dbReference type="PANTHER" id="PTHR30469:SF15">
    <property type="entry name" value="HLYD FAMILY OF SECRETION PROTEINS"/>
    <property type="match status" value="1"/>
</dbReference>
<name>A0A545TC89_9GAMM</name>
<comment type="similarity">
    <text evidence="1">Belongs to the membrane fusion protein (MFP) (TC 8.A.1) family.</text>
</comment>
<evidence type="ECO:0000259" key="4">
    <source>
        <dbReference type="Pfam" id="PF25954"/>
    </source>
</evidence>
<dbReference type="SUPFAM" id="SSF111369">
    <property type="entry name" value="HlyD-like secretion proteins"/>
    <property type="match status" value="1"/>
</dbReference>
<keyword evidence="7" id="KW-1185">Reference proteome</keyword>
<gene>
    <name evidence="6" type="ORF">FLL45_07665</name>
</gene>
<dbReference type="NCBIfam" id="TIGR01730">
    <property type="entry name" value="RND_mfp"/>
    <property type="match status" value="1"/>
</dbReference>
<feature type="chain" id="PRO_5021894763" evidence="3">
    <location>
        <begin position="23"/>
        <end position="359"/>
    </location>
</feature>
<keyword evidence="2" id="KW-0175">Coiled coil</keyword>
<dbReference type="InterPro" id="IPR006143">
    <property type="entry name" value="RND_pump_MFP"/>
</dbReference>
<dbReference type="InterPro" id="IPR058792">
    <property type="entry name" value="Beta-barrel_RND_2"/>
</dbReference>
<evidence type="ECO:0000256" key="2">
    <source>
        <dbReference type="SAM" id="Coils"/>
    </source>
</evidence>
<protein>
    <submittedName>
        <fullName evidence="6">Efflux RND transporter periplasmic adaptor subunit</fullName>
    </submittedName>
</protein>
<feature type="coiled-coil region" evidence="2">
    <location>
        <begin position="90"/>
        <end position="150"/>
    </location>
</feature>
<accession>A0A545TC89</accession>
<dbReference type="OrthoDB" id="9806939at2"/>
<dbReference type="GO" id="GO:0015562">
    <property type="term" value="F:efflux transmembrane transporter activity"/>
    <property type="evidence" value="ECO:0007669"/>
    <property type="project" value="TreeGrafter"/>
</dbReference>
<dbReference type="Pfam" id="PF25973">
    <property type="entry name" value="BSH_CzcB"/>
    <property type="match status" value="1"/>
</dbReference>
<dbReference type="EMBL" id="VIKR01000002">
    <property type="protein sequence ID" value="TQV74829.1"/>
    <property type="molecule type" value="Genomic_DNA"/>
</dbReference>
<feature type="domain" description="CusB-like beta-barrel" evidence="4">
    <location>
        <begin position="201"/>
        <end position="272"/>
    </location>
</feature>
<comment type="caution">
    <text evidence="6">The sequence shown here is derived from an EMBL/GenBank/DDBJ whole genome shotgun (WGS) entry which is preliminary data.</text>
</comment>
<dbReference type="GO" id="GO:1990281">
    <property type="term" value="C:efflux pump complex"/>
    <property type="evidence" value="ECO:0007669"/>
    <property type="project" value="TreeGrafter"/>
</dbReference>
<dbReference type="InterPro" id="IPR058647">
    <property type="entry name" value="BSH_CzcB-like"/>
</dbReference>
<evidence type="ECO:0000313" key="7">
    <source>
        <dbReference type="Proteomes" id="UP000317839"/>
    </source>
</evidence>
<keyword evidence="3" id="KW-0732">Signal</keyword>
<sequence length="359" mass="38900">MRKIILPSCCLILLFIAFPSDSATVKVDVLTPEQVPHQFSLELSGTIAAAQDAQLAPLEAGLIQSIYVESGDTVTQGQVLLSLDDTLAKLRLAQVEAREIAAQIQQQEALRQYDEVVSLAKSKVVADSLLSERKANLASANAELTNTQAQVALQKEIVKRHKLVAPFNGTIAKRHVDIGEWVGQQNQLFQLVSNQSLRLLVDLPQEHLNTLSSLPKVTAVVIPDVMPNKQFELSITSIVPVSESVSRTVQLRIDLPSNELLVPGMSARARVNLSNQNQLLSWVPRSALKRHPDGGNSIFVVNGDKVKRFKITILKSDAEKLAVSGLPKGATIVVSGTELLKDNQTVVVVNSTAAIQGVN</sequence>
<dbReference type="Gene3D" id="1.10.287.470">
    <property type="entry name" value="Helix hairpin bin"/>
    <property type="match status" value="1"/>
</dbReference>
<dbReference type="Pfam" id="PF25954">
    <property type="entry name" value="Beta-barrel_RND_2"/>
    <property type="match status" value="1"/>
</dbReference>
<organism evidence="6 7">
    <name type="scientific">Aliikangiella marina</name>
    <dbReference type="NCBI Taxonomy" id="1712262"/>
    <lineage>
        <taxon>Bacteria</taxon>
        <taxon>Pseudomonadati</taxon>
        <taxon>Pseudomonadota</taxon>
        <taxon>Gammaproteobacteria</taxon>
        <taxon>Oceanospirillales</taxon>
        <taxon>Pleioneaceae</taxon>
        <taxon>Aliikangiella</taxon>
    </lineage>
</organism>
<dbReference type="Proteomes" id="UP000317839">
    <property type="component" value="Unassembled WGS sequence"/>
</dbReference>
<proteinExistence type="inferred from homology"/>
<feature type="domain" description="CzcB-like barrel-sandwich hybrid" evidence="5">
    <location>
        <begin position="53"/>
        <end position="191"/>
    </location>
</feature>
<dbReference type="RefSeq" id="WP_142941447.1">
    <property type="nucleotide sequence ID" value="NZ_VIKR01000002.1"/>
</dbReference>
<dbReference type="AlphaFoldDB" id="A0A545TC89"/>
<evidence type="ECO:0000259" key="5">
    <source>
        <dbReference type="Pfam" id="PF25973"/>
    </source>
</evidence>
<feature type="signal peptide" evidence="3">
    <location>
        <begin position="1"/>
        <end position="22"/>
    </location>
</feature>
<evidence type="ECO:0000256" key="1">
    <source>
        <dbReference type="ARBA" id="ARBA00009477"/>
    </source>
</evidence>
<dbReference type="Gene3D" id="2.40.30.170">
    <property type="match status" value="1"/>
</dbReference>
<dbReference type="PANTHER" id="PTHR30469">
    <property type="entry name" value="MULTIDRUG RESISTANCE PROTEIN MDTA"/>
    <property type="match status" value="1"/>
</dbReference>
<evidence type="ECO:0000313" key="6">
    <source>
        <dbReference type="EMBL" id="TQV74829.1"/>
    </source>
</evidence>
<dbReference type="Gene3D" id="2.40.420.20">
    <property type="match status" value="1"/>
</dbReference>
<dbReference type="Gene3D" id="2.40.50.100">
    <property type="match status" value="1"/>
</dbReference>
<evidence type="ECO:0000256" key="3">
    <source>
        <dbReference type="SAM" id="SignalP"/>
    </source>
</evidence>
<reference evidence="6 7" key="1">
    <citation type="submission" date="2019-06" db="EMBL/GenBank/DDBJ databases">
        <title>Draft genome of Aliikangiella marina GYP-15.</title>
        <authorList>
            <person name="Wang G."/>
        </authorList>
    </citation>
    <scope>NUCLEOTIDE SEQUENCE [LARGE SCALE GENOMIC DNA]</scope>
    <source>
        <strain evidence="6 7">GYP-15</strain>
    </source>
</reference>